<feature type="non-terminal residue" evidence="1">
    <location>
        <position position="58"/>
    </location>
</feature>
<protein>
    <submittedName>
        <fullName evidence="1">Uncharacterized protein</fullName>
    </submittedName>
</protein>
<organism evidence="1 2">
    <name type="scientific">Rangifer tarandus platyrhynchus</name>
    <name type="common">Svalbard reindeer</name>
    <dbReference type="NCBI Taxonomy" id="3082113"/>
    <lineage>
        <taxon>Eukaryota</taxon>
        <taxon>Metazoa</taxon>
        <taxon>Chordata</taxon>
        <taxon>Craniata</taxon>
        <taxon>Vertebrata</taxon>
        <taxon>Euteleostomi</taxon>
        <taxon>Mammalia</taxon>
        <taxon>Eutheria</taxon>
        <taxon>Laurasiatheria</taxon>
        <taxon>Artiodactyla</taxon>
        <taxon>Ruminantia</taxon>
        <taxon>Pecora</taxon>
        <taxon>Cervidae</taxon>
        <taxon>Odocoileinae</taxon>
        <taxon>Rangifer</taxon>
    </lineage>
</organism>
<accession>A0AC59ZN21</accession>
<name>A0AC59ZN21_RANTA</name>
<sequence>MPCPSCDGLRVSLAAHTCAASGGCSASCACCPLWFTFPSLQQSSLWGPGVSGQMLLPA</sequence>
<gene>
    <name evidence="1" type="ORF">MRATA1EN22A_LOCUS20371</name>
</gene>
<reference evidence="1" key="2">
    <citation type="submission" date="2025-03" db="EMBL/GenBank/DDBJ databases">
        <authorList>
            <consortium name="ELIXIR-Norway"/>
            <consortium name="Elixir Norway"/>
        </authorList>
    </citation>
    <scope>NUCLEOTIDE SEQUENCE</scope>
</reference>
<feature type="non-terminal residue" evidence="1">
    <location>
        <position position="1"/>
    </location>
</feature>
<proteinExistence type="predicted"/>
<evidence type="ECO:0000313" key="1">
    <source>
        <dbReference type="EMBL" id="CAN0468894.1"/>
    </source>
</evidence>
<evidence type="ECO:0000313" key="2">
    <source>
        <dbReference type="Proteomes" id="UP001162501"/>
    </source>
</evidence>
<reference evidence="1" key="1">
    <citation type="submission" date="2023-05" db="EMBL/GenBank/DDBJ databases">
        <authorList>
            <consortium name="ELIXIR-Norway"/>
        </authorList>
    </citation>
    <scope>NUCLEOTIDE SEQUENCE</scope>
</reference>
<dbReference type="Proteomes" id="UP001162501">
    <property type="component" value="Chromosome 31"/>
</dbReference>
<dbReference type="EMBL" id="OX596115">
    <property type="protein sequence ID" value="CAN0468894.1"/>
    <property type="molecule type" value="Genomic_DNA"/>
</dbReference>